<dbReference type="Pfam" id="PF00072">
    <property type="entry name" value="Response_reg"/>
    <property type="match status" value="1"/>
</dbReference>
<feature type="modified residue" description="4-aspartylphosphate" evidence="1">
    <location>
        <position position="57"/>
    </location>
</feature>
<evidence type="ECO:0000259" key="3">
    <source>
        <dbReference type="PROSITE" id="PS50110"/>
    </source>
</evidence>
<evidence type="ECO:0000256" key="2">
    <source>
        <dbReference type="SAM" id="MobiDB-lite"/>
    </source>
</evidence>
<protein>
    <submittedName>
        <fullName evidence="4">Response regulator</fullName>
    </submittedName>
</protein>
<dbReference type="Gene3D" id="1.10.3210.10">
    <property type="entry name" value="Hypothetical protein af1432"/>
    <property type="match status" value="1"/>
</dbReference>
<dbReference type="CDD" id="cd17569">
    <property type="entry name" value="REC_HupR-like"/>
    <property type="match status" value="1"/>
</dbReference>
<dbReference type="EMBL" id="DSXI01000680">
    <property type="protein sequence ID" value="HGS06306.1"/>
    <property type="molecule type" value="Genomic_DNA"/>
</dbReference>
<dbReference type="PANTHER" id="PTHR45228:SF8">
    <property type="entry name" value="TWO-COMPONENT RESPONSE REGULATOR-RELATED"/>
    <property type="match status" value="1"/>
</dbReference>
<proteinExistence type="predicted"/>
<gene>
    <name evidence="4" type="ORF">ENT08_11340</name>
</gene>
<keyword evidence="1" id="KW-0597">Phosphoprotein</keyword>
<evidence type="ECO:0000256" key="1">
    <source>
        <dbReference type="PROSITE-ProRule" id="PRU00169"/>
    </source>
</evidence>
<dbReference type="Pfam" id="PF13487">
    <property type="entry name" value="HD_5"/>
    <property type="match status" value="1"/>
</dbReference>
<dbReference type="SUPFAM" id="SSF52172">
    <property type="entry name" value="CheY-like"/>
    <property type="match status" value="1"/>
</dbReference>
<dbReference type="SMART" id="SM00448">
    <property type="entry name" value="REC"/>
    <property type="match status" value="1"/>
</dbReference>
<accession>A0A7V4GAG1</accession>
<evidence type="ECO:0000313" key="4">
    <source>
        <dbReference type="EMBL" id="HGS06306.1"/>
    </source>
</evidence>
<dbReference type="AlphaFoldDB" id="A0A7V4GAG1"/>
<dbReference type="SUPFAM" id="SSF109604">
    <property type="entry name" value="HD-domain/PDEase-like"/>
    <property type="match status" value="1"/>
</dbReference>
<dbReference type="GO" id="GO:0000160">
    <property type="term" value="P:phosphorelay signal transduction system"/>
    <property type="evidence" value="ECO:0007669"/>
    <property type="project" value="InterPro"/>
</dbReference>
<feature type="compositionally biased region" description="Pro residues" evidence="2">
    <location>
        <begin position="398"/>
        <end position="409"/>
    </location>
</feature>
<reference evidence="4" key="1">
    <citation type="journal article" date="2020" name="mSystems">
        <title>Genome- and Community-Level Interaction Insights into Carbon Utilization and Element Cycling Functions of Hydrothermarchaeota in Hydrothermal Sediment.</title>
        <authorList>
            <person name="Zhou Z."/>
            <person name="Liu Y."/>
            <person name="Xu W."/>
            <person name="Pan J."/>
            <person name="Luo Z.H."/>
            <person name="Li M."/>
        </authorList>
    </citation>
    <scope>NUCLEOTIDE SEQUENCE [LARGE SCALE GENOMIC DNA]</scope>
    <source>
        <strain evidence="4">SpSt-548</strain>
    </source>
</reference>
<dbReference type="InterPro" id="IPR001789">
    <property type="entry name" value="Sig_transdc_resp-reg_receiver"/>
</dbReference>
<dbReference type="PANTHER" id="PTHR45228">
    <property type="entry name" value="CYCLIC DI-GMP PHOSPHODIESTERASE TM_0186-RELATED"/>
    <property type="match status" value="1"/>
</dbReference>
<sequence length="409" mass="45920">MSLMISEKILFVDDERNVLEAFQRQLRKQFQVHIAQGPEAGLEAVRTSGPFAVVVSDLRMPVMDGISFLKMVRQEAPDTVRMMLTGFAEVQTAIEAVNEGNVFRFLTKPCDPALLAKTLHMGLAQYRLVMAERELLEETLRGSIKVLIQILSLLNPEAFGRASRIQRYVREIAFALQLKETWQLETAALLSQIGLIMLPEATLKKIYQGQALDPEEMQLFEMHPCIARDLLKHIPRLEKVADIITYQAKGFDGSGIPHDDRRGEDLPLESRILKVVLDFDTLEAAGRPRTTAIQELKERQGRYDPGVLTALETILWIEARFEVREISLKDLKEGMILDGDVFTKTQVLLVPKGQEVTPLIRRRLIGFAAAMGIKEPLRVLVPRHPREDKTAATAPALPGVPRPAKPPGT</sequence>
<organism evidence="4">
    <name type="scientific">Desulfobacca acetoxidans</name>
    <dbReference type="NCBI Taxonomy" id="60893"/>
    <lineage>
        <taxon>Bacteria</taxon>
        <taxon>Pseudomonadati</taxon>
        <taxon>Thermodesulfobacteriota</taxon>
        <taxon>Desulfobaccia</taxon>
        <taxon>Desulfobaccales</taxon>
        <taxon>Desulfobaccaceae</taxon>
        <taxon>Desulfobacca</taxon>
    </lineage>
</organism>
<dbReference type="Gene3D" id="3.40.50.2300">
    <property type="match status" value="1"/>
</dbReference>
<comment type="caution">
    <text evidence="4">The sequence shown here is derived from an EMBL/GenBank/DDBJ whole genome shotgun (WGS) entry which is preliminary data.</text>
</comment>
<dbReference type="InterPro" id="IPR011006">
    <property type="entry name" value="CheY-like_superfamily"/>
</dbReference>
<feature type="domain" description="Response regulatory" evidence="3">
    <location>
        <begin position="8"/>
        <end position="123"/>
    </location>
</feature>
<dbReference type="InterPro" id="IPR052020">
    <property type="entry name" value="Cyclic_di-GMP/3'3'-cGAMP_PDE"/>
</dbReference>
<dbReference type="PROSITE" id="PS50110">
    <property type="entry name" value="RESPONSE_REGULATORY"/>
    <property type="match status" value="1"/>
</dbReference>
<feature type="region of interest" description="Disordered" evidence="2">
    <location>
        <begin position="384"/>
        <end position="409"/>
    </location>
</feature>
<name>A0A7V4GAG1_9BACT</name>